<evidence type="ECO:0000313" key="2">
    <source>
        <dbReference type="EMBL" id="KDN63165.1"/>
    </source>
</evidence>
<feature type="chain" id="PRO_5001630032" evidence="1">
    <location>
        <begin position="21"/>
        <end position="174"/>
    </location>
</feature>
<evidence type="ECO:0000256" key="1">
    <source>
        <dbReference type="SAM" id="SignalP"/>
    </source>
</evidence>
<protein>
    <submittedName>
        <fullName evidence="2">Uncharacterized protein</fullName>
    </submittedName>
</protein>
<organism evidence="2 3">
    <name type="scientific">Colletotrichum sublineola</name>
    <name type="common">Sorghum anthracnose fungus</name>
    <dbReference type="NCBI Taxonomy" id="1173701"/>
    <lineage>
        <taxon>Eukaryota</taxon>
        <taxon>Fungi</taxon>
        <taxon>Dikarya</taxon>
        <taxon>Ascomycota</taxon>
        <taxon>Pezizomycotina</taxon>
        <taxon>Sordariomycetes</taxon>
        <taxon>Hypocreomycetidae</taxon>
        <taxon>Glomerellales</taxon>
        <taxon>Glomerellaceae</taxon>
        <taxon>Colletotrichum</taxon>
        <taxon>Colletotrichum graminicola species complex</taxon>
    </lineage>
</organism>
<dbReference type="Proteomes" id="UP000027238">
    <property type="component" value="Unassembled WGS sequence"/>
</dbReference>
<comment type="caution">
    <text evidence="2">The sequence shown here is derived from an EMBL/GenBank/DDBJ whole genome shotgun (WGS) entry which is preliminary data.</text>
</comment>
<dbReference type="OMA" id="CTCEVER"/>
<accession>A0A066XB08</accession>
<dbReference type="eggNOG" id="ENOG502RW2F">
    <property type="taxonomic scope" value="Eukaryota"/>
</dbReference>
<feature type="signal peptide" evidence="1">
    <location>
        <begin position="1"/>
        <end position="20"/>
    </location>
</feature>
<dbReference type="EMBL" id="JMSE01001259">
    <property type="protein sequence ID" value="KDN63165.1"/>
    <property type="molecule type" value="Genomic_DNA"/>
</dbReference>
<sequence>MRLTAGIFIAALGLASSANAAPAASPENPAPILSASANTIAPLISNTLDEKPCTCEVERFRKELSRYGDKNICQYILYPGISVSYSIMTNLALGSVSDVPATCGKLWQNLRRFPVCGVSYPACRPHPKYEDVLVWDLTVWVGCTIGMVQSAWWEATQNQFGAMECSRGAKPKDE</sequence>
<gene>
    <name evidence="2" type="ORF">CSUB01_08645</name>
</gene>
<dbReference type="AlphaFoldDB" id="A0A066XB08"/>
<evidence type="ECO:0000313" key="3">
    <source>
        <dbReference type="Proteomes" id="UP000027238"/>
    </source>
</evidence>
<proteinExistence type="predicted"/>
<keyword evidence="1" id="KW-0732">Signal</keyword>
<dbReference type="OrthoDB" id="4788795at2759"/>
<dbReference type="HOGENOM" id="CLU_1539947_0_0_1"/>
<name>A0A066XB08_COLSU</name>
<keyword evidence="3" id="KW-1185">Reference proteome</keyword>
<reference evidence="3" key="1">
    <citation type="journal article" date="2014" name="Genome Announc.">
        <title>Draft genome sequence of Colletotrichum sublineola, a destructive pathogen of cultivated sorghum.</title>
        <authorList>
            <person name="Baroncelli R."/>
            <person name="Sanz-Martin J.M."/>
            <person name="Rech G.E."/>
            <person name="Sukno S.A."/>
            <person name="Thon M.R."/>
        </authorList>
    </citation>
    <scope>NUCLEOTIDE SEQUENCE [LARGE SCALE GENOMIC DNA]</scope>
    <source>
        <strain evidence="3">TX430BB</strain>
    </source>
</reference>